<accession>A0A5N1IEW7</accession>
<dbReference type="Proteomes" id="UP000327236">
    <property type="component" value="Unassembled WGS sequence"/>
</dbReference>
<dbReference type="InterPro" id="IPR051056">
    <property type="entry name" value="Glycosyl_Hydrolase_73"/>
</dbReference>
<dbReference type="GeneID" id="31742337"/>
<dbReference type="Gene3D" id="1.10.530.10">
    <property type="match status" value="1"/>
</dbReference>
<dbReference type="Pfam" id="PF01832">
    <property type="entry name" value="Glucosaminidase"/>
    <property type="match status" value="1"/>
</dbReference>
<feature type="signal peptide" evidence="3">
    <location>
        <begin position="1"/>
        <end position="21"/>
    </location>
</feature>
<evidence type="ECO:0000313" key="6">
    <source>
        <dbReference type="EMBL" id="MEL0565460.1"/>
    </source>
</evidence>
<dbReference type="InterPro" id="IPR002901">
    <property type="entry name" value="MGlyc_endo_b_GlcNAc-like_dom"/>
</dbReference>
<feature type="domain" description="Mannosyl-glycoprotein endo-beta-N-acetylglucosamidase-like" evidence="4">
    <location>
        <begin position="34"/>
        <end position="195"/>
    </location>
</feature>
<feature type="chain" id="PRO_5038688230" evidence="3">
    <location>
        <begin position="22"/>
        <end position="717"/>
    </location>
</feature>
<reference evidence="5 7" key="1">
    <citation type="submission" date="2019-09" db="EMBL/GenBank/DDBJ databases">
        <title>Draft genome sequence assemblies of isolates from the urinary tract.</title>
        <authorList>
            <person name="Mores C.R."/>
            <person name="Putonti C."/>
            <person name="Wolfe A.J."/>
        </authorList>
    </citation>
    <scope>NUCLEOTIDE SEQUENCE [LARGE SCALE GENOMIC DNA]</scope>
    <source>
        <strain evidence="5 7">UMB246</strain>
    </source>
</reference>
<comment type="similarity">
    <text evidence="1">Belongs to the glycosyl hydrolase 73 family.</text>
</comment>
<comment type="caution">
    <text evidence="5">The sequence shown here is derived from an EMBL/GenBank/DDBJ whole genome shotgun (WGS) entry which is preliminary data.</text>
</comment>
<name>A0A5N1IEW7_LACJE</name>
<evidence type="ECO:0000256" key="3">
    <source>
        <dbReference type="SAM" id="SignalP"/>
    </source>
</evidence>
<dbReference type="PANTHER" id="PTHR33308">
    <property type="entry name" value="PEPTIDOGLYCAN HYDROLASE FLGJ"/>
    <property type="match status" value="1"/>
</dbReference>
<dbReference type="RefSeq" id="WP_006588682.1">
    <property type="nucleotide sequence ID" value="NZ_CATOUW010000002.1"/>
</dbReference>
<proteinExistence type="inferred from homology"/>
<organism evidence="5 7">
    <name type="scientific">Lactobacillus jensenii</name>
    <dbReference type="NCBI Taxonomy" id="109790"/>
    <lineage>
        <taxon>Bacteria</taxon>
        <taxon>Bacillati</taxon>
        <taxon>Bacillota</taxon>
        <taxon>Bacilli</taxon>
        <taxon>Lactobacillales</taxon>
        <taxon>Lactobacillaceae</taxon>
        <taxon>Lactobacillus</taxon>
    </lineage>
</organism>
<protein>
    <submittedName>
        <fullName evidence="6">Glycoside hydrolase family 73 protein</fullName>
    </submittedName>
    <submittedName>
        <fullName evidence="5">Muramidase</fullName>
    </submittedName>
</protein>
<dbReference type="EMBL" id="VYWW01000024">
    <property type="protein sequence ID" value="KAA9321940.1"/>
    <property type="molecule type" value="Genomic_DNA"/>
</dbReference>
<dbReference type="Pfam" id="PF03217">
    <property type="entry name" value="SlpA"/>
    <property type="match status" value="5"/>
</dbReference>
<evidence type="ECO:0000259" key="4">
    <source>
        <dbReference type="SMART" id="SM00047"/>
    </source>
</evidence>
<gene>
    <name evidence="6" type="ORF">AAC431_05925</name>
    <name evidence="5" type="ORF">F6H94_05840</name>
</gene>
<reference evidence="6 8" key="2">
    <citation type="submission" date="2024-04" db="EMBL/GenBank/DDBJ databases">
        <title>Three lactobacilli isolated from voided urine samples from females with type 2 diabetes.</title>
        <authorList>
            <person name="Kula A."/>
            <person name="Stegman N."/>
            <person name="Putonti C."/>
        </authorList>
    </citation>
    <scope>NUCLEOTIDE SEQUENCE [LARGE SCALE GENOMIC DNA]</scope>
    <source>
        <strain evidence="6 8">1855</strain>
    </source>
</reference>
<evidence type="ECO:0000256" key="1">
    <source>
        <dbReference type="ARBA" id="ARBA00010266"/>
    </source>
</evidence>
<evidence type="ECO:0000313" key="5">
    <source>
        <dbReference type="EMBL" id="KAA9321940.1"/>
    </source>
</evidence>
<evidence type="ECO:0000313" key="7">
    <source>
        <dbReference type="Proteomes" id="UP000327236"/>
    </source>
</evidence>
<dbReference type="Proteomes" id="UP001385848">
    <property type="component" value="Unassembled WGS sequence"/>
</dbReference>
<dbReference type="AlphaFoldDB" id="A0A5N1IEW7"/>
<evidence type="ECO:0000313" key="8">
    <source>
        <dbReference type="Proteomes" id="UP001385848"/>
    </source>
</evidence>
<sequence>MKTKKITGVATAALLASVAVPVTNNLANIQTSYTAKAVTGQQQAFLNTAIPNAEAASARYGTYTSVMLAQSILESGWGASLLATQANNLFGMKGSYNGQTYYTNTSEWASGTGYYNINAGFRKYPSWAASFEDNGYKLRTGTTDNPSRYRMAWIENAANYQVATQGLKDGGYATSPTYPQSLNRVISSYGLNQYDPSVDTTTKTMRVLSNGTVYSGPADSSVVSATGNITAGQVVTVDKTVTYKNGLSYMHISNGWINGSLLTGSSTQATTTEKAGTTTDAGNAAIKVVYTSAIAEWKNPGSGVVGYLQKGTTQTVVGKIQVNGAWWYKLSSGNWVPGEYVYVTGASRIPTIDNNVVNQNTKVKIKYISGYSIAVWSNPAIGTTGQYLKDGTEVQTIGYTTANGKKWYKLANNTWIPAEYTEVVSSSTVVTNITNESNTVAINYPHYSIAVWSEPGRNSTGKYLSDGTKVQTVGYTTVNGKKWYKLADNTWIPAEYTKVVSSSTVVTNITNESNTVAINYPHYSIAVWGEPGKNSTGKYLSDGTKVQTVGYTTVNGKKWYKLADNTWIPAEYTKAVSSTDTTSGNNTVTVNYPGYSIVVWSEPGRNSTGKYISDGTSVKYYATANYNGQTWYKIGENQWVPGQYVKVNASNNSGSVTVKYISGYGIAIWSNPGRNSTGKYLENGTTVKYFETQNYNGQTWYKIGENQWVPAQYVSVN</sequence>
<dbReference type="PRINTS" id="PR01002">
    <property type="entry name" value="FLGFLGJ"/>
</dbReference>
<dbReference type="KEGG" id="lje:BUE77_01310"/>
<dbReference type="PANTHER" id="PTHR33308:SF9">
    <property type="entry name" value="PEPTIDOGLYCAN HYDROLASE FLGJ"/>
    <property type="match status" value="1"/>
</dbReference>
<evidence type="ECO:0000256" key="2">
    <source>
        <dbReference type="ARBA" id="ARBA00022801"/>
    </source>
</evidence>
<dbReference type="GO" id="GO:0004040">
    <property type="term" value="F:amidase activity"/>
    <property type="evidence" value="ECO:0007669"/>
    <property type="project" value="InterPro"/>
</dbReference>
<dbReference type="SMART" id="SM00047">
    <property type="entry name" value="LYZ2"/>
    <property type="match status" value="1"/>
</dbReference>
<dbReference type="EMBL" id="JBBVUL010000010">
    <property type="protein sequence ID" value="MEL0565460.1"/>
    <property type="molecule type" value="Genomic_DNA"/>
</dbReference>
<keyword evidence="3" id="KW-0732">Signal</keyword>
<keyword evidence="2 6" id="KW-0378">Hydrolase</keyword>
<dbReference type="Gene3D" id="4.10.80.30">
    <property type="entry name" value="DNA polymerase, domain 6"/>
    <property type="match status" value="1"/>
</dbReference>
<dbReference type="OrthoDB" id="2329985at2"/>
<keyword evidence="8" id="KW-1185">Reference proteome</keyword>
<dbReference type="InterPro" id="IPR024968">
    <property type="entry name" value="SlpA_C_lactobacillus"/>
</dbReference>